<proteinExistence type="predicted"/>
<keyword evidence="4" id="KW-1185">Reference proteome</keyword>
<evidence type="ECO:0000256" key="1">
    <source>
        <dbReference type="SAM" id="MobiDB-lite"/>
    </source>
</evidence>
<dbReference type="SUPFAM" id="SSF81606">
    <property type="entry name" value="PP2C-like"/>
    <property type="match status" value="1"/>
</dbReference>
<dbReference type="Gene3D" id="3.60.40.10">
    <property type="entry name" value="PPM-type phosphatase domain"/>
    <property type="match status" value="1"/>
</dbReference>
<sequence>MSTVSAEQGPDQAVNAEPGRCPTCGAPVEPTARFCESCGAPLTPTEAAAEQSVAELPVELTASVVQPEAGTAEPTLVLPRPCASCGGVVGADGYCETCGTKAPSERDHYVERPASWVAACCDRGIRHHRNEDATAVAASAEPGKRAVLVVCDGVSTADESDIGSLAAARAARDVLVASRPAGLGVPESRAAAIEAALVTSAERGNAAVIASTSADTANPSSCTFVAVVLEDDLCVFGNVGDSRAYWITDPGSGAPVQLTTDDSVAQLRIASGVPKEQAEEGPQAHAILKWLGRDSQDFRPTTGSVLLNGSGWVLVCSDGLWNYASEASDLQALMTQLTATAGSEPLALAEAMVRWACDQGGKDNISVALARRP</sequence>
<name>A0ABP7CW82_9ACTN</name>
<evidence type="ECO:0000313" key="3">
    <source>
        <dbReference type="EMBL" id="GAA3696292.1"/>
    </source>
</evidence>
<comment type="caution">
    <text evidence="3">The sequence shown here is derived from an EMBL/GenBank/DDBJ whole genome shotgun (WGS) entry which is preliminary data.</text>
</comment>
<dbReference type="SMART" id="SM00332">
    <property type="entry name" value="PP2Cc"/>
    <property type="match status" value="1"/>
</dbReference>
<evidence type="ECO:0000259" key="2">
    <source>
        <dbReference type="PROSITE" id="PS51746"/>
    </source>
</evidence>
<feature type="domain" description="PPM-type phosphatase" evidence="2">
    <location>
        <begin position="116"/>
        <end position="372"/>
    </location>
</feature>
<dbReference type="CDD" id="cd00143">
    <property type="entry name" value="PP2Cc"/>
    <property type="match status" value="1"/>
</dbReference>
<dbReference type="InterPro" id="IPR001932">
    <property type="entry name" value="PPM-type_phosphatase-like_dom"/>
</dbReference>
<dbReference type="InterPro" id="IPR036457">
    <property type="entry name" value="PPM-type-like_dom_sf"/>
</dbReference>
<protein>
    <recommendedName>
        <fullName evidence="2">PPM-type phosphatase domain-containing protein</fullName>
    </recommendedName>
</protein>
<reference evidence="4" key="1">
    <citation type="journal article" date="2019" name="Int. J. Syst. Evol. Microbiol.">
        <title>The Global Catalogue of Microorganisms (GCM) 10K type strain sequencing project: providing services to taxonomists for standard genome sequencing and annotation.</title>
        <authorList>
            <consortium name="The Broad Institute Genomics Platform"/>
            <consortium name="The Broad Institute Genome Sequencing Center for Infectious Disease"/>
            <person name="Wu L."/>
            <person name="Ma J."/>
        </authorList>
    </citation>
    <scope>NUCLEOTIDE SEQUENCE [LARGE SCALE GENOMIC DNA]</scope>
    <source>
        <strain evidence="4">JCM 16548</strain>
    </source>
</reference>
<evidence type="ECO:0000313" key="4">
    <source>
        <dbReference type="Proteomes" id="UP001500051"/>
    </source>
</evidence>
<dbReference type="Proteomes" id="UP001500051">
    <property type="component" value="Unassembled WGS sequence"/>
</dbReference>
<dbReference type="PROSITE" id="PS51746">
    <property type="entry name" value="PPM_2"/>
    <property type="match status" value="1"/>
</dbReference>
<dbReference type="Pfam" id="PF13240">
    <property type="entry name" value="Zn_Ribbon_1"/>
    <property type="match status" value="1"/>
</dbReference>
<dbReference type="SMART" id="SM00331">
    <property type="entry name" value="PP2C_SIG"/>
    <property type="match status" value="1"/>
</dbReference>
<dbReference type="InterPro" id="IPR026870">
    <property type="entry name" value="Zinc_ribbon_dom"/>
</dbReference>
<gene>
    <name evidence="3" type="ORF">GCM10022204_10380</name>
</gene>
<dbReference type="EMBL" id="BAAAYX010000002">
    <property type="protein sequence ID" value="GAA3696292.1"/>
    <property type="molecule type" value="Genomic_DNA"/>
</dbReference>
<accession>A0ABP7CW82</accession>
<organism evidence="3 4">
    <name type="scientific">Microlunatus aurantiacus</name>
    <dbReference type="NCBI Taxonomy" id="446786"/>
    <lineage>
        <taxon>Bacteria</taxon>
        <taxon>Bacillati</taxon>
        <taxon>Actinomycetota</taxon>
        <taxon>Actinomycetes</taxon>
        <taxon>Propionibacteriales</taxon>
        <taxon>Propionibacteriaceae</taxon>
        <taxon>Microlunatus</taxon>
    </lineage>
</organism>
<dbReference type="Pfam" id="PF13672">
    <property type="entry name" value="PP2C_2"/>
    <property type="match status" value="1"/>
</dbReference>
<feature type="region of interest" description="Disordered" evidence="1">
    <location>
        <begin position="1"/>
        <end position="20"/>
    </location>
</feature>